<keyword evidence="4" id="KW-0633">Potassium transport</keyword>
<evidence type="ECO:0000256" key="9">
    <source>
        <dbReference type="ARBA" id="ARBA00023065"/>
    </source>
</evidence>
<evidence type="ECO:0000256" key="11">
    <source>
        <dbReference type="ARBA" id="ARBA00023303"/>
    </source>
</evidence>
<evidence type="ECO:0000256" key="4">
    <source>
        <dbReference type="ARBA" id="ARBA00022538"/>
    </source>
</evidence>
<dbReference type="AlphaFoldDB" id="A0A6G9AUC7"/>
<comment type="similarity">
    <text evidence="2">Belongs to the TMEM175 family.</text>
</comment>
<comment type="subcellular location">
    <subcellularLocation>
        <location evidence="1">Membrane</location>
        <topology evidence="1">Multi-pass membrane protein</topology>
    </subcellularLocation>
</comment>
<feature type="transmembrane region" description="Helical" evidence="13">
    <location>
        <begin position="17"/>
        <end position="34"/>
    </location>
</feature>
<dbReference type="PANTHER" id="PTHR31462:SF5">
    <property type="entry name" value="ENDOSOMAL_LYSOSOMAL PROTON CHANNEL TMEM175"/>
    <property type="match status" value="1"/>
</dbReference>
<feature type="transmembrane region" description="Helical" evidence="13">
    <location>
        <begin position="54"/>
        <end position="78"/>
    </location>
</feature>
<dbReference type="Pfam" id="PF06736">
    <property type="entry name" value="TMEM175"/>
    <property type="match status" value="1"/>
</dbReference>
<keyword evidence="6" id="KW-0631">Potassium channel</keyword>
<dbReference type="InterPro" id="IPR010617">
    <property type="entry name" value="TMEM175-like"/>
</dbReference>
<accession>A0A6G9AUC7</accession>
<keyword evidence="3" id="KW-0813">Transport</keyword>
<keyword evidence="7" id="KW-0630">Potassium</keyword>
<gene>
    <name evidence="14" type="ORF">G8759_26505</name>
</gene>
<dbReference type="KEGG" id="spib:G8759_26505"/>
<evidence type="ECO:0000256" key="5">
    <source>
        <dbReference type="ARBA" id="ARBA00022692"/>
    </source>
</evidence>
<evidence type="ECO:0000256" key="1">
    <source>
        <dbReference type="ARBA" id="ARBA00004141"/>
    </source>
</evidence>
<feature type="transmembrane region" description="Helical" evidence="13">
    <location>
        <begin position="119"/>
        <end position="139"/>
    </location>
</feature>
<name>A0A6G9AUC7_9BACT</name>
<feature type="transmembrane region" description="Helical" evidence="13">
    <location>
        <begin position="90"/>
        <end position="107"/>
    </location>
</feature>
<comment type="catalytic activity">
    <reaction evidence="12">
        <text>K(+)(in) = K(+)(out)</text>
        <dbReference type="Rhea" id="RHEA:29463"/>
        <dbReference type="ChEBI" id="CHEBI:29103"/>
    </reaction>
</comment>
<evidence type="ECO:0000256" key="7">
    <source>
        <dbReference type="ARBA" id="ARBA00022958"/>
    </source>
</evidence>
<protein>
    <submittedName>
        <fullName evidence="14">DUF1211 domain-containing protein</fullName>
    </submittedName>
</protein>
<evidence type="ECO:0000256" key="10">
    <source>
        <dbReference type="ARBA" id="ARBA00023136"/>
    </source>
</evidence>
<dbReference type="Proteomes" id="UP000501802">
    <property type="component" value="Chromosome"/>
</dbReference>
<evidence type="ECO:0000256" key="3">
    <source>
        <dbReference type="ARBA" id="ARBA00022448"/>
    </source>
</evidence>
<evidence type="ECO:0000256" key="13">
    <source>
        <dbReference type="SAM" id="Phobius"/>
    </source>
</evidence>
<dbReference type="PANTHER" id="PTHR31462">
    <property type="entry name" value="ENDOSOMAL/LYSOSOMAL POTASSIUM CHANNEL TMEM175"/>
    <property type="match status" value="1"/>
</dbReference>
<dbReference type="EMBL" id="CP050063">
    <property type="protein sequence ID" value="QIP15929.1"/>
    <property type="molecule type" value="Genomic_DNA"/>
</dbReference>
<keyword evidence="8 13" id="KW-1133">Transmembrane helix</keyword>
<evidence type="ECO:0000313" key="15">
    <source>
        <dbReference type="Proteomes" id="UP000501802"/>
    </source>
</evidence>
<evidence type="ECO:0000313" key="14">
    <source>
        <dbReference type="EMBL" id="QIP15929.1"/>
    </source>
</evidence>
<evidence type="ECO:0000256" key="8">
    <source>
        <dbReference type="ARBA" id="ARBA00022989"/>
    </source>
</evidence>
<evidence type="ECO:0000256" key="2">
    <source>
        <dbReference type="ARBA" id="ARBA00006920"/>
    </source>
</evidence>
<dbReference type="RefSeq" id="WP_167215154.1">
    <property type="nucleotide sequence ID" value="NZ_CP050063.1"/>
</dbReference>
<feature type="transmembrane region" description="Helical" evidence="13">
    <location>
        <begin position="172"/>
        <end position="196"/>
    </location>
</feature>
<dbReference type="GO" id="GO:0016020">
    <property type="term" value="C:membrane"/>
    <property type="evidence" value="ECO:0007669"/>
    <property type="project" value="UniProtKB-SubCell"/>
</dbReference>
<keyword evidence="15" id="KW-1185">Reference proteome</keyword>
<keyword evidence="9" id="KW-0406">Ion transport</keyword>
<evidence type="ECO:0000256" key="6">
    <source>
        <dbReference type="ARBA" id="ARBA00022826"/>
    </source>
</evidence>
<keyword evidence="10 13" id="KW-0472">Membrane</keyword>
<evidence type="ECO:0000256" key="12">
    <source>
        <dbReference type="ARBA" id="ARBA00034430"/>
    </source>
</evidence>
<sequence length="211" mass="24189">MSSYNTISGQRIQRIEALSDGLFSIAMTILVFDLKDPVSNRIQSNAELLVSLKILLPQLLTYFLSFMTLGIFWTGYSTQFNYIEKYDRNLNWYSLFFLLFVSLIPFSTNVLSNHINNQVSIGIYWLNIFAMGNMLYIHWRYARRNNFLSLSGKAQETVDKAIRSRVFTAQSLYALGASLCFINTYLSIAFIIGVQLNYALGIITPKVQKPL</sequence>
<proteinExistence type="inferred from homology"/>
<keyword evidence="11" id="KW-0407">Ion channel</keyword>
<dbReference type="GO" id="GO:0015252">
    <property type="term" value="F:proton channel activity"/>
    <property type="evidence" value="ECO:0007669"/>
    <property type="project" value="InterPro"/>
</dbReference>
<reference evidence="14 15" key="1">
    <citation type="submission" date="2020-03" db="EMBL/GenBank/DDBJ databases">
        <authorList>
            <person name="Kim M.K."/>
        </authorList>
    </citation>
    <scope>NUCLEOTIDE SEQUENCE [LARGE SCALE GENOMIC DNA]</scope>
    <source>
        <strain evidence="14 15">BT328</strain>
    </source>
</reference>
<dbReference type="GO" id="GO:0005267">
    <property type="term" value="F:potassium channel activity"/>
    <property type="evidence" value="ECO:0007669"/>
    <property type="project" value="UniProtKB-KW"/>
</dbReference>
<keyword evidence="5 13" id="KW-0812">Transmembrane</keyword>
<organism evidence="14 15">
    <name type="scientific">Spirosoma aureum</name>
    <dbReference type="NCBI Taxonomy" id="2692134"/>
    <lineage>
        <taxon>Bacteria</taxon>
        <taxon>Pseudomonadati</taxon>
        <taxon>Bacteroidota</taxon>
        <taxon>Cytophagia</taxon>
        <taxon>Cytophagales</taxon>
        <taxon>Cytophagaceae</taxon>
        <taxon>Spirosoma</taxon>
    </lineage>
</organism>